<dbReference type="GO" id="GO:0071555">
    <property type="term" value="P:cell wall organization"/>
    <property type="evidence" value="ECO:0007669"/>
    <property type="project" value="UniProtKB-KW"/>
</dbReference>
<accession>A0A1F7TLG4</accession>
<feature type="binding site" evidence="14">
    <location>
        <begin position="113"/>
        <end position="119"/>
    </location>
    <ligand>
        <name>ATP</name>
        <dbReference type="ChEBI" id="CHEBI:30616"/>
    </ligand>
</feature>
<evidence type="ECO:0000256" key="5">
    <source>
        <dbReference type="ARBA" id="ARBA00022598"/>
    </source>
</evidence>
<dbReference type="SUPFAM" id="SSF53244">
    <property type="entry name" value="MurD-like peptide ligases, peptide-binding domain"/>
    <property type="match status" value="1"/>
</dbReference>
<comment type="caution">
    <text evidence="18">The sequence shown here is derived from an EMBL/GenBank/DDBJ whole genome shotgun (WGS) entry which is preliminary data.</text>
</comment>
<evidence type="ECO:0000259" key="17">
    <source>
        <dbReference type="Pfam" id="PF08245"/>
    </source>
</evidence>
<dbReference type="AlphaFoldDB" id="A0A1F7TLG4"/>
<evidence type="ECO:0000256" key="1">
    <source>
        <dbReference type="ARBA" id="ARBA00004496"/>
    </source>
</evidence>
<evidence type="ECO:0000256" key="4">
    <source>
        <dbReference type="ARBA" id="ARBA00022490"/>
    </source>
</evidence>
<dbReference type="GO" id="GO:0005524">
    <property type="term" value="F:ATP binding"/>
    <property type="evidence" value="ECO:0007669"/>
    <property type="project" value="UniProtKB-UniRule"/>
</dbReference>
<evidence type="ECO:0000256" key="2">
    <source>
        <dbReference type="ARBA" id="ARBA00004752"/>
    </source>
</evidence>
<dbReference type="EC" id="6.3.2.8" evidence="3 14"/>
<evidence type="ECO:0000259" key="16">
    <source>
        <dbReference type="Pfam" id="PF02875"/>
    </source>
</evidence>
<dbReference type="Pfam" id="PF08245">
    <property type="entry name" value="Mur_ligase_M"/>
    <property type="match status" value="1"/>
</dbReference>
<dbReference type="Proteomes" id="UP000177885">
    <property type="component" value="Unassembled WGS sequence"/>
</dbReference>
<sequence>MFEGLKRAHFVGIGGIGMSAAAKFLAARGVAVTGSDMKTSAIADALAARGVSVSIGQSALNVPEDAGLIVYSSAVPETNPERVRAKELGVPERSYPEFLGEISKAKRTIVVTGTNGKSTTTAMLGLILEAAGMDPTVIVGSLVPGFPDGNLRVGKGEWFVVEGCEYRANVLNLDPEAIVFTNIEEDHLDYFKDIDHIRQVFQSFADKAKGKGPVAWNADDPQSSTLTLDKGVSYAMEASADINGGNRRVENGKQMIDVVRRGSSLGRLVLSVPGKFNAMNALAASAMAMELGVSFDVCAKTLAAFTGIWRRFERVGTFQGAEVISDYGHHPTAIRGTIEAAREFFPGRRVVLCFQPHQHSRTLELKDEFIAALKDADVAVVPEIYGVTGRTEEEAKLISSQDLVDGVKGSVYAKDLGEAQTILSGVVRDGDVLIIQGAGDVDELARTLCATSSAAV</sequence>
<evidence type="ECO:0000256" key="8">
    <source>
        <dbReference type="ARBA" id="ARBA00022840"/>
    </source>
</evidence>
<dbReference type="NCBIfam" id="TIGR01082">
    <property type="entry name" value="murC"/>
    <property type="match status" value="1"/>
</dbReference>
<keyword evidence="6 14" id="KW-0132">Cell division</keyword>
<comment type="subcellular location">
    <subcellularLocation>
        <location evidence="1 14">Cytoplasm</location>
    </subcellularLocation>
</comment>
<evidence type="ECO:0000256" key="6">
    <source>
        <dbReference type="ARBA" id="ARBA00022618"/>
    </source>
</evidence>
<dbReference type="GO" id="GO:0008360">
    <property type="term" value="P:regulation of cell shape"/>
    <property type="evidence" value="ECO:0007669"/>
    <property type="project" value="UniProtKB-KW"/>
</dbReference>
<comment type="catalytic activity">
    <reaction evidence="13 14">
        <text>UDP-N-acetyl-alpha-D-muramate + L-alanine + ATP = UDP-N-acetyl-alpha-D-muramoyl-L-alanine + ADP + phosphate + H(+)</text>
        <dbReference type="Rhea" id="RHEA:23372"/>
        <dbReference type="ChEBI" id="CHEBI:15378"/>
        <dbReference type="ChEBI" id="CHEBI:30616"/>
        <dbReference type="ChEBI" id="CHEBI:43474"/>
        <dbReference type="ChEBI" id="CHEBI:57972"/>
        <dbReference type="ChEBI" id="CHEBI:70757"/>
        <dbReference type="ChEBI" id="CHEBI:83898"/>
        <dbReference type="ChEBI" id="CHEBI:456216"/>
        <dbReference type="EC" id="6.3.2.8"/>
    </reaction>
</comment>
<keyword evidence="4 14" id="KW-0963">Cytoplasm</keyword>
<dbReference type="UniPathway" id="UPA00219"/>
<dbReference type="SUPFAM" id="SSF51984">
    <property type="entry name" value="MurCD N-terminal domain"/>
    <property type="match status" value="1"/>
</dbReference>
<evidence type="ECO:0000256" key="13">
    <source>
        <dbReference type="ARBA" id="ARBA00047833"/>
    </source>
</evidence>
<dbReference type="GO" id="GO:0009252">
    <property type="term" value="P:peptidoglycan biosynthetic process"/>
    <property type="evidence" value="ECO:0007669"/>
    <property type="project" value="UniProtKB-UniRule"/>
</dbReference>
<dbReference type="InterPro" id="IPR050061">
    <property type="entry name" value="MurCDEF_pg_biosynth"/>
</dbReference>
<dbReference type="Pfam" id="PF01225">
    <property type="entry name" value="Mur_ligase"/>
    <property type="match status" value="1"/>
</dbReference>
<dbReference type="GO" id="GO:0051301">
    <property type="term" value="P:cell division"/>
    <property type="evidence" value="ECO:0007669"/>
    <property type="project" value="UniProtKB-KW"/>
</dbReference>
<organism evidence="18 19">
    <name type="scientific">Candidatus Uhrbacteria bacterium RIFCSPHIGHO2_01_FULL_63_20</name>
    <dbReference type="NCBI Taxonomy" id="1802385"/>
    <lineage>
        <taxon>Bacteria</taxon>
        <taxon>Candidatus Uhriibacteriota</taxon>
    </lineage>
</organism>
<evidence type="ECO:0000313" key="18">
    <source>
        <dbReference type="EMBL" id="OGL66397.1"/>
    </source>
</evidence>
<name>A0A1F7TLG4_9BACT</name>
<dbReference type="PROSITE" id="PS01011">
    <property type="entry name" value="FOLYLPOLYGLU_SYNT_1"/>
    <property type="match status" value="1"/>
</dbReference>
<dbReference type="InterPro" id="IPR004101">
    <property type="entry name" value="Mur_ligase_C"/>
</dbReference>
<gene>
    <name evidence="14" type="primary">murC</name>
    <name evidence="18" type="ORF">A2856_01745</name>
</gene>
<dbReference type="PANTHER" id="PTHR43445">
    <property type="entry name" value="UDP-N-ACETYLMURAMATE--L-ALANINE LIGASE-RELATED"/>
    <property type="match status" value="1"/>
</dbReference>
<evidence type="ECO:0000256" key="3">
    <source>
        <dbReference type="ARBA" id="ARBA00012211"/>
    </source>
</evidence>
<dbReference type="InterPro" id="IPR005758">
    <property type="entry name" value="UDP-N-AcMur_Ala_ligase_MurC"/>
</dbReference>
<evidence type="ECO:0000256" key="12">
    <source>
        <dbReference type="ARBA" id="ARBA00023316"/>
    </source>
</evidence>
<feature type="domain" description="Mur ligase C-terminal" evidence="16">
    <location>
        <begin position="310"/>
        <end position="439"/>
    </location>
</feature>
<evidence type="ECO:0000256" key="9">
    <source>
        <dbReference type="ARBA" id="ARBA00022960"/>
    </source>
</evidence>
<keyword evidence="11 14" id="KW-0131">Cell cycle</keyword>
<evidence type="ECO:0000256" key="7">
    <source>
        <dbReference type="ARBA" id="ARBA00022741"/>
    </source>
</evidence>
<dbReference type="EMBL" id="MGDT01000007">
    <property type="protein sequence ID" value="OGL66397.1"/>
    <property type="molecule type" value="Genomic_DNA"/>
</dbReference>
<keyword evidence="8 14" id="KW-0067">ATP-binding</keyword>
<dbReference type="Gene3D" id="3.90.190.20">
    <property type="entry name" value="Mur ligase, C-terminal domain"/>
    <property type="match status" value="1"/>
</dbReference>
<keyword evidence="10 14" id="KW-0573">Peptidoglycan synthesis</keyword>
<dbReference type="Gene3D" id="3.40.50.720">
    <property type="entry name" value="NAD(P)-binding Rossmann-like Domain"/>
    <property type="match status" value="1"/>
</dbReference>
<feature type="domain" description="Mur ligase N-terminal catalytic" evidence="15">
    <location>
        <begin position="8"/>
        <end position="107"/>
    </location>
</feature>
<keyword evidence="12 14" id="KW-0961">Cell wall biogenesis/degradation</keyword>
<dbReference type="GO" id="GO:0008763">
    <property type="term" value="F:UDP-N-acetylmuramate-L-alanine ligase activity"/>
    <property type="evidence" value="ECO:0007669"/>
    <property type="project" value="UniProtKB-UniRule"/>
</dbReference>
<evidence type="ECO:0000313" key="19">
    <source>
        <dbReference type="Proteomes" id="UP000177885"/>
    </source>
</evidence>
<protein>
    <recommendedName>
        <fullName evidence="3 14">UDP-N-acetylmuramate--L-alanine ligase</fullName>
        <ecNumber evidence="3 14">6.3.2.8</ecNumber>
    </recommendedName>
    <alternativeName>
        <fullName evidence="14">UDP-N-acetylmuramoyl-L-alanine synthetase</fullName>
    </alternativeName>
</protein>
<evidence type="ECO:0000256" key="14">
    <source>
        <dbReference type="HAMAP-Rule" id="MF_00046"/>
    </source>
</evidence>
<comment type="function">
    <text evidence="14">Cell wall formation.</text>
</comment>
<comment type="similarity">
    <text evidence="14">Belongs to the MurCDEF family.</text>
</comment>
<dbReference type="GO" id="GO:0004326">
    <property type="term" value="F:tetrahydrofolylpolyglutamate synthase activity"/>
    <property type="evidence" value="ECO:0007669"/>
    <property type="project" value="InterPro"/>
</dbReference>
<dbReference type="Pfam" id="PF02875">
    <property type="entry name" value="Mur_ligase_C"/>
    <property type="match status" value="1"/>
</dbReference>
<keyword evidence="5 14" id="KW-0436">Ligase</keyword>
<dbReference type="InterPro" id="IPR036565">
    <property type="entry name" value="Mur-like_cat_sf"/>
</dbReference>
<reference evidence="18 19" key="1">
    <citation type="journal article" date="2016" name="Nat. Commun.">
        <title>Thousands of microbial genomes shed light on interconnected biogeochemical processes in an aquifer system.</title>
        <authorList>
            <person name="Anantharaman K."/>
            <person name="Brown C.T."/>
            <person name="Hug L.A."/>
            <person name="Sharon I."/>
            <person name="Castelle C.J."/>
            <person name="Probst A.J."/>
            <person name="Thomas B.C."/>
            <person name="Singh A."/>
            <person name="Wilkins M.J."/>
            <person name="Karaoz U."/>
            <person name="Brodie E.L."/>
            <person name="Williams K.H."/>
            <person name="Hubbard S.S."/>
            <person name="Banfield J.F."/>
        </authorList>
    </citation>
    <scope>NUCLEOTIDE SEQUENCE [LARGE SCALE GENOMIC DNA]</scope>
</reference>
<dbReference type="InterPro" id="IPR018109">
    <property type="entry name" value="Folylpolyglutamate_synth_CS"/>
</dbReference>
<proteinExistence type="inferred from homology"/>
<evidence type="ECO:0000259" key="15">
    <source>
        <dbReference type="Pfam" id="PF01225"/>
    </source>
</evidence>
<keyword evidence="7 14" id="KW-0547">Nucleotide-binding</keyword>
<dbReference type="Gene3D" id="3.40.1190.10">
    <property type="entry name" value="Mur-like, catalytic domain"/>
    <property type="match status" value="1"/>
</dbReference>
<dbReference type="HAMAP" id="MF_00046">
    <property type="entry name" value="MurC"/>
    <property type="match status" value="1"/>
</dbReference>
<dbReference type="InterPro" id="IPR013221">
    <property type="entry name" value="Mur_ligase_cen"/>
</dbReference>
<comment type="pathway">
    <text evidence="2 14">Cell wall biogenesis; peptidoglycan biosynthesis.</text>
</comment>
<dbReference type="PANTHER" id="PTHR43445:SF3">
    <property type="entry name" value="UDP-N-ACETYLMURAMATE--L-ALANINE LIGASE"/>
    <property type="match status" value="1"/>
</dbReference>
<dbReference type="STRING" id="1802385.A2856_01745"/>
<dbReference type="InterPro" id="IPR036615">
    <property type="entry name" value="Mur_ligase_C_dom_sf"/>
</dbReference>
<evidence type="ECO:0000256" key="11">
    <source>
        <dbReference type="ARBA" id="ARBA00023306"/>
    </source>
</evidence>
<dbReference type="GO" id="GO:0005737">
    <property type="term" value="C:cytoplasm"/>
    <property type="evidence" value="ECO:0007669"/>
    <property type="project" value="UniProtKB-SubCell"/>
</dbReference>
<dbReference type="InterPro" id="IPR000713">
    <property type="entry name" value="Mur_ligase_N"/>
</dbReference>
<feature type="domain" description="Mur ligase central" evidence="17">
    <location>
        <begin position="111"/>
        <end position="288"/>
    </location>
</feature>
<keyword evidence="9 14" id="KW-0133">Cell shape</keyword>
<evidence type="ECO:0000256" key="10">
    <source>
        <dbReference type="ARBA" id="ARBA00022984"/>
    </source>
</evidence>
<dbReference type="SUPFAM" id="SSF53623">
    <property type="entry name" value="MurD-like peptide ligases, catalytic domain"/>
    <property type="match status" value="1"/>
</dbReference>